<evidence type="ECO:0000313" key="3">
    <source>
        <dbReference type="RefSeq" id="XP_040944068.1"/>
    </source>
</evidence>
<reference evidence="2" key="1">
    <citation type="journal article" date="2020" name="Nat. Genet.">
        <title>Genomic diversifications of five Gossypium allopolyploid species and their impact on cotton improvement.</title>
        <authorList>
            <person name="Chen Z.J."/>
            <person name="Sreedasyam A."/>
            <person name="Ando A."/>
            <person name="Song Q."/>
            <person name="De Santiago L.M."/>
            <person name="Hulse-Kemp A.M."/>
            <person name="Ding M."/>
            <person name="Ye W."/>
            <person name="Kirkbride R.C."/>
            <person name="Jenkins J."/>
            <person name="Plott C."/>
            <person name="Lovell J."/>
            <person name="Lin Y.M."/>
            <person name="Vaughn R."/>
            <person name="Liu B."/>
            <person name="Simpson S."/>
            <person name="Scheffler B.E."/>
            <person name="Wen L."/>
            <person name="Saski C.A."/>
            <person name="Grover C.E."/>
            <person name="Hu G."/>
            <person name="Conover J.L."/>
            <person name="Carlson J.W."/>
            <person name="Shu S."/>
            <person name="Boston L.B."/>
            <person name="Williams M."/>
            <person name="Peterson D.G."/>
            <person name="McGee K."/>
            <person name="Jones D.C."/>
            <person name="Wendel J.F."/>
            <person name="Stelly D.M."/>
            <person name="Grimwood J."/>
            <person name="Schmutz J."/>
        </authorList>
    </citation>
    <scope>NUCLEOTIDE SEQUENCE [LARGE SCALE GENOMIC DNA]</scope>
    <source>
        <strain evidence="2">cv. TM-1</strain>
    </source>
</reference>
<keyword evidence="2" id="KW-1185">Reference proteome</keyword>
<proteinExistence type="predicted"/>
<dbReference type="Proteomes" id="UP000818029">
    <property type="component" value="Chromosome D02"/>
</dbReference>
<dbReference type="RefSeq" id="XP_040944068.1">
    <property type="nucleotide sequence ID" value="XM_041088134.1"/>
</dbReference>
<accession>A0ABM2ZN42</accession>
<feature type="region of interest" description="Disordered" evidence="1">
    <location>
        <begin position="22"/>
        <end position="52"/>
    </location>
</feature>
<sequence>MQKMKKIDVALGKQSFESGSVSYRKESSVGSKHRPEVAVLNGGLPEKRPKTVVNSTLNPQCSVILKELMKHPSVDAANGERVSASSNKARLRRASMLKSRFADTIFNAQQKKMEALNVDPLMETKQEKRTSRQVDKKGNAVEAAGDEVKVNVELKKQRERDRKVAWIALEKMENTAGIQLNLEVQKEFEILMGCFSSSNYLGDVESPTGRRVHQ</sequence>
<dbReference type="GeneID" id="121214459"/>
<reference evidence="3" key="2">
    <citation type="submission" date="2025-08" db="UniProtKB">
        <authorList>
            <consortium name="RefSeq"/>
        </authorList>
    </citation>
    <scope>IDENTIFICATION</scope>
</reference>
<evidence type="ECO:0000256" key="1">
    <source>
        <dbReference type="SAM" id="MobiDB-lite"/>
    </source>
</evidence>
<protein>
    <submittedName>
        <fullName evidence="3">Transcription factor GTE10-like</fullName>
    </submittedName>
</protein>
<dbReference type="PANTHER" id="PTHR46136:SF19">
    <property type="entry name" value="TRANSCRIPTION FACTOR GTE12"/>
    <property type="match status" value="1"/>
</dbReference>
<dbReference type="PANTHER" id="PTHR46136">
    <property type="entry name" value="TRANSCRIPTION FACTOR GTE8"/>
    <property type="match status" value="1"/>
</dbReference>
<evidence type="ECO:0000313" key="2">
    <source>
        <dbReference type="Proteomes" id="UP000818029"/>
    </source>
</evidence>
<name>A0ABM2ZN42_GOSHI</name>
<gene>
    <name evidence="3" type="primary">LOC121214459</name>
</gene>
<organism evidence="2 3">
    <name type="scientific">Gossypium hirsutum</name>
    <name type="common">Upland cotton</name>
    <name type="synonym">Gossypium mexicanum</name>
    <dbReference type="NCBI Taxonomy" id="3635"/>
    <lineage>
        <taxon>Eukaryota</taxon>
        <taxon>Viridiplantae</taxon>
        <taxon>Streptophyta</taxon>
        <taxon>Embryophyta</taxon>
        <taxon>Tracheophyta</taxon>
        <taxon>Spermatophyta</taxon>
        <taxon>Magnoliopsida</taxon>
        <taxon>eudicotyledons</taxon>
        <taxon>Gunneridae</taxon>
        <taxon>Pentapetalae</taxon>
        <taxon>rosids</taxon>
        <taxon>malvids</taxon>
        <taxon>Malvales</taxon>
        <taxon>Malvaceae</taxon>
        <taxon>Malvoideae</taxon>
        <taxon>Gossypium</taxon>
    </lineage>
</organism>
<dbReference type="InterPro" id="IPR052442">
    <property type="entry name" value="Env_Response_Regulator"/>
</dbReference>